<feature type="region of interest" description="Disordered" evidence="7">
    <location>
        <begin position="212"/>
        <end position="249"/>
    </location>
</feature>
<dbReference type="Pfam" id="PF00240">
    <property type="entry name" value="ubiquitin"/>
    <property type="match status" value="1"/>
</dbReference>
<dbReference type="Pfam" id="PF09280">
    <property type="entry name" value="XPC-binding"/>
    <property type="match status" value="1"/>
</dbReference>
<dbReference type="Pfam" id="PF00627">
    <property type="entry name" value="UBA"/>
    <property type="match status" value="2"/>
</dbReference>
<gene>
    <name evidence="8" type="ORF">TRIUR3_14094</name>
</gene>
<proteinExistence type="inferred from homology"/>
<dbReference type="FunFam" id="1.10.8.10:FF:000002">
    <property type="entry name" value="UV excision repair protein RAD23 homolog"/>
    <property type="match status" value="1"/>
</dbReference>
<evidence type="ECO:0000256" key="7">
    <source>
        <dbReference type="SAM" id="MobiDB-lite"/>
    </source>
</evidence>
<dbReference type="EMBL" id="KD234111">
    <property type="protein sequence ID" value="EMS50196.1"/>
    <property type="molecule type" value="Genomic_DNA"/>
</dbReference>
<dbReference type="Gene3D" id="1.10.10.540">
    <property type="entry name" value="XPC-binding domain"/>
    <property type="match status" value="1"/>
</dbReference>
<dbReference type="InterPro" id="IPR029071">
    <property type="entry name" value="Ubiquitin-like_domsf"/>
</dbReference>
<dbReference type="GO" id="GO:0005654">
    <property type="term" value="C:nucleoplasm"/>
    <property type="evidence" value="ECO:0007669"/>
    <property type="project" value="TreeGrafter"/>
</dbReference>
<dbReference type="GO" id="GO:0006289">
    <property type="term" value="P:nucleotide-excision repair"/>
    <property type="evidence" value="ECO:0007669"/>
    <property type="project" value="InterPro"/>
</dbReference>
<dbReference type="PROSITE" id="PS50053">
    <property type="entry name" value="UBIQUITIN_2"/>
    <property type="match status" value="1"/>
</dbReference>
<dbReference type="NCBIfam" id="TIGR00601">
    <property type="entry name" value="rad23"/>
    <property type="match status" value="1"/>
</dbReference>
<dbReference type="InterPro" id="IPR036353">
    <property type="entry name" value="XPC-bd_sf"/>
</dbReference>
<accession>M7YSY2</accession>
<sequence>MKVSVKTLKGSKFEIEVNPADKVSDVKKLIETSQGQNVYPADQQMLIYQGSVLKDETTLEENKVVENNFLVIMLRQNKGSSSAAPAKSKEPSNQAPPTQTVPATPASQAPATPAPQAVAAPAPIVPVSAPGPAATASPAPAVAVSTEAETYGQAASNLVAGGTLEATIQSILEMGGGTWDRDTVLRALRAAFNNPERAVEYLYSGIPEPMEIPAPPPSAQPADPALASQAAQPAVASSGPNASPLDLFPQALPNASANAAGEGNLDVLRNNAQFRSLLSLVQANPQILQPLLQELGKQNPQILQLIQDNQAEFLRLINEPAEGDEDENLLEQFAEGVPQTIAVTPEENEAILRLEGMGFDRALVLEVYFACNKDETLAANYLLDHMNEFDDGAPQYPGSFASEQAWNPLGGLCCQIREITILQFLKRLASRTDLEPVFLGKLSPWGLGTVKNPTIVNAHRSRKSHICHFEHVALQKCHTQYGLCKNATQLVEKGAQTSCLVSTATFENFYCWKKGGGAAPPRQRRGPLAPRSRRLAGDLARVEPWLMAGSNPSWVSVEPPSVGRAHEPCVRGGPTGWGQVKTTPARRPIDPPHLFCGSIDGDRLPKIQHH</sequence>
<dbReference type="PANTHER" id="PTHR10621">
    <property type="entry name" value="UV EXCISION REPAIR PROTEIN RAD23"/>
    <property type="match status" value="1"/>
</dbReference>
<reference evidence="8" key="1">
    <citation type="journal article" date="2013" name="Nature">
        <title>Draft genome of the wheat A-genome progenitor Triticum urartu.</title>
        <authorList>
            <person name="Ling H.Q."/>
            <person name="Zhao S."/>
            <person name="Liu D."/>
            <person name="Wang J."/>
            <person name="Sun H."/>
            <person name="Zhang C."/>
            <person name="Fan H."/>
            <person name="Li D."/>
            <person name="Dong L."/>
            <person name="Tao Y."/>
            <person name="Gao C."/>
            <person name="Wu H."/>
            <person name="Li Y."/>
            <person name="Cui Y."/>
            <person name="Guo X."/>
            <person name="Zheng S."/>
            <person name="Wang B."/>
            <person name="Yu K."/>
            <person name="Liang Q."/>
            <person name="Yang W."/>
            <person name="Lou X."/>
            <person name="Chen J."/>
            <person name="Feng M."/>
            <person name="Jian J."/>
            <person name="Zhang X."/>
            <person name="Luo G."/>
            <person name="Jiang Y."/>
            <person name="Liu J."/>
            <person name="Wang Z."/>
            <person name="Sha Y."/>
            <person name="Zhang B."/>
            <person name="Wu H."/>
            <person name="Tang D."/>
            <person name="Shen Q."/>
            <person name="Xue P."/>
            <person name="Zou S."/>
            <person name="Wang X."/>
            <person name="Liu X."/>
            <person name="Wang F."/>
            <person name="Yang Y."/>
            <person name="An X."/>
            <person name="Dong Z."/>
            <person name="Zhang K."/>
            <person name="Zhang X."/>
            <person name="Luo M.C."/>
            <person name="Dvorak J."/>
            <person name="Tong Y."/>
            <person name="Wang J."/>
            <person name="Yang H."/>
            <person name="Li Z."/>
            <person name="Wang D."/>
            <person name="Zhang A."/>
            <person name="Wang J."/>
        </authorList>
    </citation>
    <scope>NUCLEOTIDE SEQUENCE</scope>
</reference>
<dbReference type="AlphaFoldDB" id="M7YSY2"/>
<keyword evidence="3" id="KW-0677">Repeat</keyword>
<dbReference type="InterPro" id="IPR009060">
    <property type="entry name" value="UBA-like_sf"/>
</dbReference>
<feature type="compositionally biased region" description="Low complexity" evidence="7">
    <location>
        <begin position="220"/>
        <end position="240"/>
    </location>
</feature>
<dbReference type="FunFam" id="3.10.20.90:FF:000069">
    <property type="entry name" value="UV excision repair protein RAD23"/>
    <property type="match status" value="1"/>
</dbReference>
<dbReference type="STRING" id="4572.M7YSY2"/>
<dbReference type="Gene3D" id="1.10.8.10">
    <property type="entry name" value="DNA helicase RuvA subunit, C-terminal domain"/>
    <property type="match status" value="2"/>
</dbReference>
<dbReference type="GO" id="GO:0043130">
    <property type="term" value="F:ubiquitin binding"/>
    <property type="evidence" value="ECO:0007669"/>
    <property type="project" value="TreeGrafter"/>
</dbReference>
<dbReference type="PROSITE" id="PS50030">
    <property type="entry name" value="UBA"/>
    <property type="match status" value="2"/>
</dbReference>
<dbReference type="eggNOG" id="KOG0011">
    <property type="taxonomic scope" value="Eukaryota"/>
</dbReference>
<dbReference type="SMART" id="SM00165">
    <property type="entry name" value="UBA"/>
    <property type="match status" value="2"/>
</dbReference>
<evidence type="ECO:0000256" key="1">
    <source>
        <dbReference type="ARBA" id="ARBA00004123"/>
    </source>
</evidence>
<dbReference type="GO" id="GO:0005829">
    <property type="term" value="C:cytosol"/>
    <property type="evidence" value="ECO:0007669"/>
    <property type="project" value="TreeGrafter"/>
</dbReference>
<dbReference type="SUPFAM" id="SSF54236">
    <property type="entry name" value="Ubiquitin-like"/>
    <property type="match status" value="1"/>
</dbReference>
<dbReference type="InterPro" id="IPR015360">
    <property type="entry name" value="XPC-bd"/>
</dbReference>
<comment type="similarity">
    <text evidence="2">Belongs to the RAD23 family.</text>
</comment>
<dbReference type="InterPro" id="IPR006636">
    <property type="entry name" value="STI1_HS-bd"/>
</dbReference>
<organism evidence="8">
    <name type="scientific">Triticum urartu</name>
    <name type="common">Red wild einkorn</name>
    <name type="synonym">Crithodium urartu</name>
    <dbReference type="NCBI Taxonomy" id="4572"/>
    <lineage>
        <taxon>Eukaryota</taxon>
        <taxon>Viridiplantae</taxon>
        <taxon>Streptophyta</taxon>
        <taxon>Embryophyta</taxon>
        <taxon>Tracheophyta</taxon>
        <taxon>Spermatophyta</taxon>
        <taxon>Magnoliopsida</taxon>
        <taxon>Liliopsida</taxon>
        <taxon>Poales</taxon>
        <taxon>Poaceae</taxon>
        <taxon>BOP clade</taxon>
        <taxon>Pooideae</taxon>
        <taxon>Triticodae</taxon>
        <taxon>Triticeae</taxon>
        <taxon>Triticinae</taxon>
        <taxon>Triticum</taxon>
    </lineage>
</organism>
<evidence type="ECO:0000313" key="8">
    <source>
        <dbReference type="EMBL" id="EMS50196.1"/>
    </source>
</evidence>
<dbReference type="SUPFAM" id="SSF101238">
    <property type="entry name" value="XPC-binding domain"/>
    <property type="match status" value="1"/>
</dbReference>
<evidence type="ECO:0000256" key="3">
    <source>
        <dbReference type="ARBA" id="ARBA00022737"/>
    </source>
</evidence>
<dbReference type="PRINTS" id="PR01839">
    <property type="entry name" value="RAD23PROTEIN"/>
</dbReference>
<name>M7YSY2_TRIUA</name>
<keyword evidence="4" id="KW-0227">DNA damage</keyword>
<evidence type="ECO:0000256" key="2">
    <source>
        <dbReference type="ARBA" id="ARBA00009878"/>
    </source>
</evidence>
<comment type="subcellular location">
    <subcellularLocation>
        <location evidence="1">Nucleus</location>
    </subcellularLocation>
</comment>
<feature type="region of interest" description="Disordered" evidence="7">
    <location>
        <begin position="81"/>
        <end position="117"/>
    </location>
</feature>
<dbReference type="InterPro" id="IPR015940">
    <property type="entry name" value="UBA"/>
</dbReference>
<dbReference type="PANTHER" id="PTHR10621:SF59">
    <property type="entry name" value="UBIQUITIN RECEPTOR RAD23-RELATED"/>
    <property type="match status" value="1"/>
</dbReference>
<keyword evidence="5" id="KW-0234">DNA repair</keyword>
<keyword evidence="6" id="KW-0539">Nucleus</keyword>
<dbReference type="GO" id="GO:0031593">
    <property type="term" value="F:polyubiquitin modification-dependent protein binding"/>
    <property type="evidence" value="ECO:0007669"/>
    <property type="project" value="UniProtKB-ARBA"/>
</dbReference>
<dbReference type="SMART" id="SM00213">
    <property type="entry name" value="UBQ"/>
    <property type="match status" value="1"/>
</dbReference>
<dbReference type="SUPFAM" id="SSF46934">
    <property type="entry name" value="UBA-like"/>
    <property type="match status" value="2"/>
</dbReference>
<dbReference type="GO" id="GO:0043161">
    <property type="term" value="P:proteasome-mediated ubiquitin-dependent protein catabolic process"/>
    <property type="evidence" value="ECO:0007669"/>
    <property type="project" value="InterPro"/>
</dbReference>
<evidence type="ECO:0000256" key="4">
    <source>
        <dbReference type="ARBA" id="ARBA00022763"/>
    </source>
</evidence>
<dbReference type="InterPro" id="IPR004806">
    <property type="entry name" value="Rad23"/>
</dbReference>
<dbReference type="InterPro" id="IPR000626">
    <property type="entry name" value="Ubiquitin-like_dom"/>
</dbReference>
<dbReference type="GO" id="GO:0070628">
    <property type="term" value="F:proteasome binding"/>
    <property type="evidence" value="ECO:0007669"/>
    <property type="project" value="TreeGrafter"/>
</dbReference>
<dbReference type="CDD" id="cd01805">
    <property type="entry name" value="Ubl_Rad23"/>
    <property type="match status" value="1"/>
</dbReference>
<dbReference type="Gene3D" id="3.10.20.90">
    <property type="entry name" value="Phosphatidylinositol 3-kinase Catalytic Subunit, Chain A, domain 1"/>
    <property type="match status" value="1"/>
</dbReference>
<dbReference type="FunFam" id="1.10.8.10:FF:000003">
    <property type="entry name" value="UV excision repair protein RAD23 homolog"/>
    <property type="match status" value="1"/>
</dbReference>
<evidence type="ECO:0000256" key="6">
    <source>
        <dbReference type="ARBA" id="ARBA00023242"/>
    </source>
</evidence>
<dbReference type="SMART" id="SM00727">
    <property type="entry name" value="STI1"/>
    <property type="match status" value="1"/>
</dbReference>
<dbReference type="GO" id="GO:0003684">
    <property type="term" value="F:damaged DNA binding"/>
    <property type="evidence" value="ECO:0007669"/>
    <property type="project" value="InterPro"/>
</dbReference>
<evidence type="ECO:0000256" key="5">
    <source>
        <dbReference type="ARBA" id="ARBA00023204"/>
    </source>
</evidence>
<dbReference type="FunFam" id="1.10.10.540:FF:000001">
    <property type="entry name" value="UV excision repair protein RAD23 B"/>
    <property type="match status" value="1"/>
</dbReference>
<protein>
    <submittedName>
        <fullName evidence="8">Putative DNA repair protein RAD23</fullName>
    </submittedName>
</protein>
<feature type="region of interest" description="Disordered" evidence="7">
    <location>
        <begin position="566"/>
        <end position="593"/>
    </location>
</feature>
<dbReference type="OMA" id="IMEDAMP"/>